<keyword evidence="2" id="KW-1185">Reference proteome</keyword>
<reference evidence="1 2" key="1">
    <citation type="submission" date="2007-11" db="EMBL/GenBank/DDBJ databases">
        <authorList>
            <consortium name="The Salmonella enterica serovar Arizonae Genome Sequencing Project"/>
            <person name="McClelland M."/>
            <person name="Sanderson E.K."/>
            <person name="Porwollik S."/>
            <person name="Spieth J."/>
            <person name="Clifton W.S."/>
            <person name="Fulton R."/>
            <person name="Chunyan W."/>
            <person name="Wollam A."/>
            <person name="Shah N."/>
            <person name="Pepin K."/>
            <person name="Bhonagiri V."/>
            <person name="Nash W."/>
            <person name="Johnson M."/>
            <person name="Thiruvilangam P."/>
            <person name="Wilson R."/>
        </authorList>
    </citation>
    <scope>NUCLEOTIDE SEQUENCE [LARGE SCALE GENOMIC DNA]</scope>
    <source>
        <strain evidence="2">ATCC BAA-731 / CDC346-86 / RSK2980</strain>
    </source>
</reference>
<gene>
    <name evidence="1" type="ordered locus">SARI_00742</name>
</gene>
<evidence type="ECO:0000313" key="1">
    <source>
        <dbReference type="EMBL" id="ABX20665.1"/>
    </source>
</evidence>
<name>A9MKU9_SALAR</name>
<organism evidence="1 2">
    <name type="scientific">Salmonella arizonae (strain ATCC BAA-731 / CDC346-86 / RSK2980)</name>
    <dbReference type="NCBI Taxonomy" id="41514"/>
    <lineage>
        <taxon>Bacteria</taxon>
        <taxon>Pseudomonadati</taxon>
        <taxon>Pseudomonadota</taxon>
        <taxon>Gammaproteobacteria</taxon>
        <taxon>Enterobacterales</taxon>
        <taxon>Enterobacteriaceae</taxon>
        <taxon>Salmonella</taxon>
    </lineage>
</organism>
<accession>A9MKU9</accession>
<protein>
    <submittedName>
        <fullName evidence="1">Uncharacterized protein</fullName>
    </submittedName>
</protein>
<evidence type="ECO:0000313" key="2">
    <source>
        <dbReference type="Proteomes" id="UP000002084"/>
    </source>
</evidence>
<dbReference type="STRING" id="41514.SARI_00742"/>
<dbReference type="KEGG" id="ses:SARI_00742"/>
<dbReference type="Proteomes" id="UP000002084">
    <property type="component" value="Chromosome"/>
</dbReference>
<dbReference type="AlphaFoldDB" id="A9MKU9"/>
<dbReference type="AntiFam" id="ANF00065">
    <property type="entry name" value="Translation of REP sequence"/>
</dbReference>
<dbReference type="EMBL" id="CP000880">
    <property type="protein sequence ID" value="ABX20665.1"/>
    <property type="molecule type" value="Genomic_DNA"/>
</dbReference>
<proteinExistence type="predicted"/>
<dbReference type="HOGENOM" id="CLU_2668861_0_0_6"/>
<sequence>MPDGDASLLPGLQIMLRNVGLISAAPSGNANTMYVVGTPGDYFASLKPAASSSVRVCFMLIPLLVLPDTTFLVTP</sequence>